<comment type="caution">
    <text evidence="2">The sequence shown here is derived from an EMBL/GenBank/DDBJ whole genome shotgun (WGS) entry which is preliminary data.</text>
</comment>
<dbReference type="PANTHER" id="PTHR37844">
    <property type="entry name" value="SER/THR PROTEIN PHOSPHATASE SUPERFAMILY (AFU_ORTHOLOGUE AFUA_1G14840)"/>
    <property type="match status" value="1"/>
</dbReference>
<evidence type="ECO:0000313" key="3">
    <source>
        <dbReference type="Proteomes" id="UP001652445"/>
    </source>
</evidence>
<evidence type="ECO:0000259" key="1">
    <source>
        <dbReference type="Pfam" id="PF00149"/>
    </source>
</evidence>
<dbReference type="RefSeq" id="WP_262683505.1">
    <property type="nucleotide sequence ID" value="NZ_JAOQIO010000017.1"/>
</dbReference>
<gene>
    <name evidence="2" type="ORF">OB236_08160</name>
</gene>
<dbReference type="InterPro" id="IPR029052">
    <property type="entry name" value="Metallo-depent_PP-like"/>
</dbReference>
<dbReference type="EMBL" id="JAOQIO010000017">
    <property type="protein sequence ID" value="MCU6792099.1"/>
    <property type="molecule type" value="Genomic_DNA"/>
</dbReference>
<organism evidence="2 3">
    <name type="scientific">Paenibacillus baimaensis</name>
    <dbReference type="NCBI Taxonomy" id="2982185"/>
    <lineage>
        <taxon>Bacteria</taxon>
        <taxon>Bacillati</taxon>
        <taxon>Bacillota</taxon>
        <taxon>Bacilli</taxon>
        <taxon>Bacillales</taxon>
        <taxon>Paenibacillaceae</taxon>
        <taxon>Paenibacillus</taxon>
    </lineage>
</organism>
<keyword evidence="3" id="KW-1185">Reference proteome</keyword>
<reference evidence="2 3" key="1">
    <citation type="submission" date="2022-09" db="EMBL/GenBank/DDBJ databases">
        <authorList>
            <person name="Han X.L."/>
            <person name="Wang Q."/>
            <person name="Lu T."/>
        </authorList>
    </citation>
    <scope>NUCLEOTIDE SEQUENCE [LARGE SCALE GENOMIC DNA]</scope>
    <source>
        <strain evidence="2 3">WQ 127069</strain>
    </source>
</reference>
<dbReference type="InterPro" id="IPR004843">
    <property type="entry name" value="Calcineurin-like_PHP"/>
</dbReference>
<dbReference type="SUPFAM" id="SSF56300">
    <property type="entry name" value="Metallo-dependent phosphatases"/>
    <property type="match status" value="1"/>
</dbReference>
<feature type="domain" description="Calcineurin-like phosphoesterase" evidence="1">
    <location>
        <begin position="4"/>
        <end position="235"/>
    </location>
</feature>
<accession>A0ABT2UEN1</accession>
<proteinExistence type="predicted"/>
<sequence>MQTFDLISDIHLEFWIPFFQNVNRMRSQIDSFIDDILPDKPSKVLVIAGDLGHYNEQNILMLTSFRRYYEYVLFTFGNHDLYMISSAQRELYNNSSINRWGEMKQHAAEIPGVFPLDGHLMEIEGVTFGGTGMWYDYSFGIQELGMTKARLHELWKRTMNDVNYIIESPIFLQEEEKLAKVFKQCNVVVTHVGPDWSNVHGKYRIDPITSFFYFDGSKWLSQASGKIWCYGHTHSRNDYAIEGCRLVNNALGYPNENPFSK</sequence>
<name>A0ABT2UEN1_9BACL</name>
<dbReference type="Proteomes" id="UP001652445">
    <property type="component" value="Unassembled WGS sequence"/>
</dbReference>
<dbReference type="PANTHER" id="PTHR37844:SF1">
    <property type="entry name" value="CALCINEURIN-LIKE PHOSPHOESTERASE DOMAIN-CONTAINING PROTEIN"/>
    <property type="match status" value="1"/>
</dbReference>
<protein>
    <submittedName>
        <fullName evidence="2">Metallophosphoesterase</fullName>
    </submittedName>
</protein>
<dbReference type="Pfam" id="PF00149">
    <property type="entry name" value="Metallophos"/>
    <property type="match status" value="1"/>
</dbReference>
<dbReference type="Gene3D" id="3.60.21.10">
    <property type="match status" value="1"/>
</dbReference>
<evidence type="ECO:0000313" key="2">
    <source>
        <dbReference type="EMBL" id="MCU6792099.1"/>
    </source>
</evidence>
<feature type="non-terminal residue" evidence="2">
    <location>
        <position position="261"/>
    </location>
</feature>